<dbReference type="InterPro" id="IPR007050">
    <property type="entry name" value="HTH_bacterioopsin"/>
</dbReference>
<keyword evidence="6" id="KW-1185">Reference proteome</keyword>
<dbReference type="STRING" id="1227499.C493_13503"/>
<comment type="caution">
    <text evidence="5">The sequence shown here is derived from an EMBL/GenBank/DDBJ whole genome shotgun (WGS) entry which is preliminary data.</text>
</comment>
<protein>
    <submittedName>
        <fullName evidence="5">DNA binding protein</fullName>
    </submittedName>
</protein>
<sequence length="234" mass="25724">MATAVVVRLPLAEIPLGAVLERDFARRIEFERVVPSDGDTVPFFWLWDVADDGVEEAIRETEMVRSLEEISRTAAGRLYRAEWSESIEGFVRSVGEIGVTITAGNGTSSGWEFELRFADREQVRTFQTYCEERGVDLEIVRIYTVREGTPGAGTGNGNGATDYGLTDEQRETLQRAYAEGYFDRPRGVTQSELAEEFGVGQRSISSRLRHGLGTLVGSTVAAGLKEGEDGDGSE</sequence>
<gene>
    <name evidence="5" type="ORF">C493_13503</name>
</gene>
<keyword evidence="2" id="KW-0804">Transcription</keyword>
<evidence type="ECO:0000259" key="3">
    <source>
        <dbReference type="Pfam" id="PF04967"/>
    </source>
</evidence>
<dbReference type="Pfam" id="PF04967">
    <property type="entry name" value="HTH_10"/>
    <property type="match status" value="1"/>
</dbReference>
<proteinExistence type="predicted"/>
<evidence type="ECO:0000256" key="1">
    <source>
        <dbReference type="ARBA" id="ARBA00023015"/>
    </source>
</evidence>
<dbReference type="OrthoDB" id="202021at2157"/>
<accession>L9WX70</accession>
<dbReference type="Proteomes" id="UP000011602">
    <property type="component" value="Unassembled WGS sequence"/>
</dbReference>
<name>L9WX70_9EURY</name>
<dbReference type="RefSeq" id="WP_007259974.1">
    <property type="nucleotide sequence ID" value="NZ_AOHZ01000061.1"/>
</dbReference>
<evidence type="ECO:0000259" key="4">
    <source>
        <dbReference type="Pfam" id="PF15915"/>
    </source>
</evidence>
<dbReference type="eggNOG" id="arCOG02276">
    <property type="taxonomic scope" value="Archaea"/>
</dbReference>
<organism evidence="5 6">
    <name type="scientific">Natronolimnohabitans innermongolicus JCM 12255</name>
    <dbReference type="NCBI Taxonomy" id="1227499"/>
    <lineage>
        <taxon>Archaea</taxon>
        <taxon>Methanobacteriati</taxon>
        <taxon>Methanobacteriota</taxon>
        <taxon>Stenosarchaea group</taxon>
        <taxon>Halobacteria</taxon>
        <taxon>Halobacteriales</taxon>
        <taxon>Natrialbaceae</taxon>
        <taxon>Natronolimnohabitans</taxon>
    </lineage>
</organism>
<feature type="domain" description="Bacterioopsin transcriptional activator GAF and HTH associated" evidence="4">
    <location>
        <begin position="21"/>
        <end position="142"/>
    </location>
</feature>
<feature type="domain" description="HTH bat-type" evidence="3">
    <location>
        <begin position="165"/>
        <end position="211"/>
    </location>
</feature>
<dbReference type="InterPro" id="IPR031803">
    <property type="entry name" value="BAT_GAF/HTH-assoc"/>
</dbReference>
<keyword evidence="1" id="KW-0805">Transcription regulation</keyword>
<evidence type="ECO:0000313" key="5">
    <source>
        <dbReference type="EMBL" id="ELY54069.1"/>
    </source>
</evidence>
<dbReference type="EMBL" id="AOHZ01000061">
    <property type="protein sequence ID" value="ELY54069.1"/>
    <property type="molecule type" value="Genomic_DNA"/>
</dbReference>
<dbReference type="PANTHER" id="PTHR34236:SF1">
    <property type="entry name" value="DIMETHYL SULFOXIDE REDUCTASE TRANSCRIPTIONAL ACTIVATOR"/>
    <property type="match status" value="1"/>
</dbReference>
<dbReference type="AlphaFoldDB" id="L9WX70"/>
<dbReference type="Pfam" id="PF15915">
    <property type="entry name" value="BAT"/>
    <property type="match status" value="1"/>
</dbReference>
<dbReference type="PANTHER" id="PTHR34236">
    <property type="entry name" value="DIMETHYL SULFOXIDE REDUCTASE TRANSCRIPTIONAL ACTIVATOR"/>
    <property type="match status" value="1"/>
</dbReference>
<reference evidence="5 6" key="1">
    <citation type="journal article" date="2014" name="PLoS Genet.">
        <title>Phylogenetically driven sequencing of extremely halophilic archaea reveals strategies for static and dynamic osmo-response.</title>
        <authorList>
            <person name="Becker E.A."/>
            <person name="Seitzer P.M."/>
            <person name="Tritt A."/>
            <person name="Larsen D."/>
            <person name="Krusor M."/>
            <person name="Yao A.I."/>
            <person name="Wu D."/>
            <person name="Madern D."/>
            <person name="Eisen J.A."/>
            <person name="Darling A.E."/>
            <person name="Facciotti M.T."/>
        </authorList>
    </citation>
    <scope>NUCLEOTIDE SEQUENCE [LARGE SCALE GENOMIC DNA]</scope>
    <source>
        <strain evidence="5 6">JCM 12255</strain>
    </source>
</reference>
<evidence type="ECO:0000313" key="6">
    <source>
        <dbReference type="Proteomes" id="UP000011602"/>
    </source>
</evidence>
<evidence type="ECO:0000256" key="2">
    <source>
        <dbReference type="ARBA" id="ARBA00023163"/>
    </source>
</evidence>